<sequence length="84" mass="9243">MPRVTVKDVDQQELVRALAAFLKKFGKLKVPKWVAKHKELAPCDENWFCTRAASTARHLLGTGPPKSGHKLAPKLAINKISAAL</sequence>
<evidence type="ECO:0000256" key="1">
    <source>
        <dbReference type="ARBA" id="ARBA00010014"/>
    </source>
</evidence>
<dbReference type="SMART" id="SM01413">
    <property type="entry name" value="Ribosomal_S19e"/>
    <property type="match status" value="1"/>
</dbReference>
<dbReference type="PANTHER" id="PTHR11710">
    <property type="entry name" value="40S RIBOSOMAL PROTEIN S19"/>
    <property type="match status" value="1"/>
</dbReference>
<dbReference type="GO" id="GO:0003735">
    <property type="term" value="F:structural constituent of ribosome"/>
    <property type="evidence" value="ECO:0007669"/>
    <property type="project" value="InterPro"/>
</dbReference>
<keyword evidence="3" id="KW-0687">Ribonucleoprotein</keyword>
<dbReference type="GO" id="GO:0022627">
    <property type="term" value="C:cytosolic small ribosomal subunit"/>
    <property type="evidence" value="ECO:0007669"/>
    <property type="project" value="TreeGrafter"/>
</dbReference>
<dbReference type="Gene3D" id="1.10.10.10">
    <property type="entry name" value="Winged helix-like DNA-binding domain superfamily/Winged helix DNA-binding domain"/>
    <property type="match status" value="1"/>
</dbReference>
<dbReference type="GO" id="GO:0000028">
    <property type="term" value="P:ribosomal small subunit assembly"/>
    <property type="evidence" value="ECO:0007669"/>
    <property type="project" value="TreeGrafter"/>
</dbReference>
<dbReference type="Pfam" id="PF01090">
    <property type="entry name" value="Ribosomal_S19e"/>
    <property type="match status" value="1"/>
</dbReference>
<reference evidence="4" key="2">
    <citation type="submission" date="2025-08" db="UniProtKB">
        <authorList>
            <consortium name="Ensembl"/>
        </authorList>
    </citation>
    <scope>IDENTIFICATION</scope>
</reference>
<evidence type="ECO:0008006" key="6">
    <source>
        <dbReference type="Google" id="ProtNLM"/>
    </source>
</evidence>
<dbReference type="SUPFAM" id="SSF46785">
    <property type="entry name" value="Winged helix' DNA-binding domain"/>
    <property type="match status" value="1"/>
</dbReference>
<organism evidence="4 5">
    <name type="scientific">Theropithecus gelada</name>
    <name type="common">Gelada baboon</name>
    <dbReference type="NCBI Taxonomy" id="9565"/>
    <lineage>
        <taxon>Eukaryota</taxon>
        <taxon>Metazoa</taxon>
        <taxon>Chordata</taxon>
        <taxon>Craniata</taxon>
        <taxon>Vertebrata</taxon>
        <taxon>Euteleostomi</taxon>
        <taxon>Mammalia</taxon>
        <taxon>Eutheria</taxon>
        <taxon>Euarchontoglires</taxon>
        <taxon>Primates</taxon>
        <taxon>Haplorrhini</taxon>
        <taxon>Catarrhini</taxon>
        <taxon>Cercopithecidae</taxon>
        <taxon>Cercopithecinae</taxon>
        <taxon>Theropithecus</taxon>
    </lineage>
</organism>
<evidence type="ECO:0000256" key="3">
    <source>
        <dbReference type="ARBA" id="ARBA00023274"/>
    </source>
</evidence>
<dbReference type="Ensembl" id="ENSTGET00000006722.1">
    <property type="protein sequence ID" value="ENSTGEP00000005548.1"/>
    <property type="gene ID" value="ENSTGEG00000004598.1"/>
</dbReference>
<evidence type="ECO:0000313" key="5">
    <source>
        <dbReference type="Proteomes" id="UP000694411"/>
    </source>
</evidence>
<name>A0A8D2EG81_THEGE</name>
<dbReference type="GO" id="GO:0003723">
    <property type="term" value="F:RNA binding"/>
    <property type="evidence" value="ECO:0007669"/>
    <property type="project" value="TreeGrafter"/>
</dbReference>
<protein>
    <recommendedName>
        <fullName evidence="6">40S ribosomal protein S19</fullName>
    </recommendedName>
</protein>
<dbReference type="InterPro" id="IPR036390">
    <property type="entry name" value="WH_DNA-bd_sf"/>
</dbReference>
<keyword evidence="5" id="KW-1185">Reference proteome</keyword>
<dbReference type="InterPro" id="IPR001266">
    <property type="entry name" value="Ribosomal_eS19"/>
</dbReference>
<accession>A0A8D2EG81</accession>
<dbReference type="AlphaFoldDB" id="A0A8D2EG81"/>
<reference evidence="4" key="1">
    <citation type="submission" date="2018-05" db="EMBL/GenBank/DDBJ databases">
        <title>Whole genome of Theropithecus gelada.</title>
        <authorList>
            <person name="Chiou K.L."/>
            <person name="Snyder-Mackler N."/>
        </authorList>
    </citation>
    <scope>NUCLEOTIDE SEQUENCE [LARGE SCALE GENOMIC DNA]</scope>
</reference>
<dbReference type="Proteomes" id="UP000694411">
    <property type="component" value="Chromosome 1"/>
</dbReference>
<reference evidence="4" key="3">
    <citation type="submission" date="2025-09" db="UniProtKB">
        <authorList>
            <consortium name="Ensembl"/>
        </authorList>
    </citation>
    <scope>IDENTIFICATION</scope>
</reference>
<proteinExistence type="inferred from homology"/>
<dbReference type="PANTHER" id="PTHR11710:SF15">
    <property type="entry name" value="40S RIBOSOMAL PROTEIN S19"/>
    <property type="match status" value="1"/>
</dbReference>
<dbReference type="InterPro" id="IPR036388">
    <property type="entry name" value="WH-like_DNA-bd_sf"/>
</dbReference>
<evidence type="ECO:0000313" key="4">
    <source>
        <dbReference type="Ensembl" id="ENSTGEP00000005548.1"/>
    </source>
</evidence>
<keyword evidence="2" id="KW-0689">Ribosomal protein</keyword>
<dbReference type="GO" id="GO:0006412">
    <property type="term" value="P:translation"/>
    <property type="evidence" value="ECO:0007669"/>
    <property type="project" value="InterPro"/>
</dbReference>
<comment type="similarity">
    <text evidence="1">Belongs to the eukaryotic ribosomal protein eS19 family.</text>
</comment>
<evidence type="ECO:0000256" key="2">
    <source>
        <dbReference type="ARBA" id="ARBA00022980"/>
    </source>
</evidence>